<dbReference type="InterPro" id="IPR029063">
    <property type="entry name" value="SAM-dependent_MTases_sf"/>
</dbReference>
<accession>A0ABU9CKE1</accession>
<dbReference type="Pfam" id="PF13489">
    <property type="entry name" value="Methyltransf_23"/>
    <property type="match status" value="1"/>
</dbReference>
<evidence type="ECO:0000313" key="1">
    <source>
        <dbReference type="EMBL" id="MEK8051007.1"/>
    </source>
</evidence>
<evidence type="ECO:0000313" key="2">
    <source>
        <dbReference type="Proteomes" id="UP001365405"/>
    </source>
</evidence>
<name>A0ABU9CKE1_9BURK</name>
<organism evidence="1 2">
    <name type="scientific">Pseudaquabacterium inlustre</name>
    <dbReference type="NCBI Taxonomy" id="2984192"/>
    <lineage>
        <taxon>Bacteria</taxon>
        <taxon>Pseudomonadati</taxon>
        <taxon>Pseudomonadota</taxon>
        <taxon>Betaproteobacteria</taxon>
        <taxon>Burkholderiales</taxon>
        <taxon>Sphaerotilaceae</taxon>
        <taxon>Pseudaquabacterium</taxon>
    </lineage>
</organism>
<keyword evidence="2" id="KW-1185">Reference proteome</keyword>
<dbReference type="SUPFAM" id="SSF53335">
    <property type="entry name" value="S-adenosyl-L-methionine-dependent methyltransferases"/>
    <property type="match status" value="1"/>
</dbReference>
<keyword evidence="1" id="KW-0489">Methyltransferase</keyword>
<dbReference type="RefSeq" id="WP_341410700.1">
    <property type="nucleotide sequence ID" value="NZ_JBBUTH010000007.1"/>
</dbReference>
<reference evidence="1 2" key="1">
    <citation type="submission" date="2024-04" db="EMBL/GenBank/DDBJ databases">
        <title>Novel species of the genus Ideonella isolated from streams.</title>
        <authorList>
            <person name="Lu H."/>
        </authorList>
    </citation>
    <scope>NUCLEOTIDE SEQUENCE [LARGE SCALE GENOMIC DNA]</scope>
    <source>
        <strain evidence="1 2">DXS22W</strain>
    </source>
</reference>
<dbReference type="PANTHER" id="PTHR14614">
    <property type="entry name" value="HEPATOCELLULAR CARCINOMA-ASSOCIATED ANTIGEN"/>
    <property type="match status" value="1"/>
</dbReference>
<proteinExistence type="predicted"/>
<dbReference type="CDD" id="cd02440">
    <property type="entry name" value="AdoMet_MTases"/>
    <property type="match status" value="1"/>
</dbReference>
<comment type="caution">
    <text evidence="1">The sequence shown here is derived from an EMBL/GenBank/DDBJ whole genome shotgun (WGS) entry which is preliminary data.</text>
</comment>
<dbReference type="Proteomes" id="UP001365405">
    <property type="component" value="Unassembled WGS sequence"/>
</dbReference>
<dbReference type="InterPro" id="IPR019410">
    <property type="entry name" value="Methyltransf_16"/>
</dbReference>
<dbReference type="GO" id="GO:0032259">
    <property type="term" value="P:methylation"/>
    <property type="evidence" value="ECO:0007669"/>
    <property type="project" value="UniProtKB-KW"/>
</dbReference>
<gene>
    <name evidence="1" type="ORF">AACH10_12225</name>
</gene>
<dbReference type="EMBL" id="JBBUTH010000007">
    <property type="protein sequence ID" value="MEK8051007.1"/>
    <property type="molecule type" value="Genomic_DNA"/>
</dbReference>
<dbReference type="GO" id="GO:0008168">
    <property type="term" value="F:methyltransferase activity"/>
    <property type="evidence" value="ECO:0007669"/>
    <property type="project" value="UniProtKB-KW"/>
</dbReference>
<sequence>MAGYQTKRERIVIRGAASLLIRSLFDRLQYDDPRGEAEAAGFSAATWPLFGLLWPSGLQLAAQMAARPLRANERILEVGCGLGLASLVCHRQGADITASDSHPLAGHFLRRNARLNGLRPMDYRHGRWTDPTALSAAHSSRDLQGRFDLIIGSDVLYERDEPGHLARFIARHASPEAEILIVDPNRGNRAAFTRRMQAQGYVLRETALSTPEADGLPYRGRLLHYARC</sequence>
<protein>
    <submittedName>
        <fullName evidence="1">Methyltransferase domain-containing protein</fullName>
    </submittedName>
</protein>
<dbReference type="Gene3D" id="3.40.50.150">
    <property type="entry name" value="Vaccinia Virus protein VP39"/>
    <property type="match status" value="1"/>
</dbReference>
<keyword evidence="1" id="KW-0808">Transferase</keyword>